<dbReference type="GeneID" id="55564522"/>
<dbReference type="GO" id="GO:0005525">
    <property type="term" value="F:GTP binding"/>
    <property type="evidence" value="ECO:0007669"/>
    <property type="project" value="UniProtKB-KW"/>
</dbReference>
<evidence type="ECO:0000313" key="10">
    <source>
        <dbReference type="Proteomes" id="UP000250245"/>
    </source>
</evidence>
<sequence>MNASYNPDGVTQAVRDLLVAVGEDPDREGLRDTPERMARSFAEMLQGYREDPKKHLERMFPVEHNDLVLVKDIPFNSMCEHHLLPFVGLAHVGYIPQGKRVTGLSKLARLVDGYAHRLQVQERLTQQIADALWDVLQPQGVIVVLQAEHMCMTIRGVKKPGARTTTSAVRGVMEQSSTTRAEAMSLILSAD</sequence>
<feature type="domain" description="GTP cyclohydrolase I" evidence="7">
    <location>
        <begin position="11"/>
        <end position="187"/>
    </location>
</feature>
<comment type="subunit">
    <text evidence="6">Homopolymer.</text>
</comment>
<dbReference type="Pfam" id="PF01227">
    <property type="entry name" value="GTP_cyclohydroI"/>
    <property type="match status" value="1"/>
</dbReference>
<gene>
    <name evidence="6 9" type="primary">folE</name>
    <name evidence="8" type="ORF">HHJ67_02145</name>
    <name evidence="9" type="ORF">NCTC11820_00327</name>
</gene>
<protein>
    <recommendedName>
        <fullName evidence="6">GTP cyclohydrolase 1</fullName>
        <ecNumber evidence="6">3.5.4.16</ecNumber>
    </recommendedName>
    <alternativeName>
        <fullName evidence="6">GTP cyclohydrolase I</fullName>
        <shortName evidence="6">GTP-CH-I</shortName>
    </alternativeName>
</protein>
<comment type="similarity">
    <text evidence="3 6">Belongs to the GTP cyclohydrolase I family.</text>
</comment>
<name>A0A2X2YSE5_9ACTO</name>
<dbReference type="EMBL" id="UASJ01000001">
    <property type="protein sequence ID" value="SQB63545.1"/>
    <property type="molecule type" value="Genomic_DNA"/>
</dbReference>
<dbReference type="Proteomes" id="UP000250245">
    <property type="component" value="Unassembled WGS sequence"/>
</dbReference>
<dbReference type="OMA" id="CEHMCMS"/>
<evidence type="ECO:0000313" key="8">
    <source>
        <dbReference type="EMBL" id="NMW86554.1"/>
    </source>
</evidence>
<evidence type="ECO:0000256" key="3">
    <source>
        <dbReference type="ARBA" id="ARBA00008085"/>
    </source>
</evidence>
<evidence type="ECO:0000256" key="2">
    <source>
        <dbReference type="ARBA" id="ARBA00005080"/>
    </source>
</evidence>
<proteinExistence type="inferred from homology"/>
<evidence type="ECO:0000256" key="6">
    <source>
        <dbReference type="HAMAP-Rule" id="MF_00223"/>
    </source>
</evidence>
<dbReference type="Gene3D" id="1.10.286.10">
    <property type="match status" value="1"/>
</dbReference>
<dbReference type="Proteomes" id="UP000553981">
    <property type="component" value="Unassembled WGS sequence"/>
</dbReference>
<dbReference type="UniPathway" id="UPA00848">
    <property type="reaction ID" value="UER00151"/>
</dbReference>
<dbReference type="EC" id="3.5.4.16" evidence="6"/>
<dbReference type="EMBL" id="JABCUI010000001">
    <property type="protein sequence ID" value="NMW86554.1"/>
    <property type="molecule type" value="Genomic_DNA"/>
</dbReference>
<dbReference type="GO" id="GO:0046654">
    <property type="term" value="P:tetrahydrofolate biosynthetic process"/>
    <property type="evidence" value="ECO:0007669"/>
    <property type="project" value="UniProtKB-UniRule"/>
</dbReference>
<dbReference type="FunFam" id="1.10.286.10:FF:000001">
    <property type="entry name" value="GTP cyclohydrolase 1"/>
    <property type="match status" value="1"/>
</dbReference>
<reference evidence="9 10" key="1">
    <citation type="submission" date="2018-06" db="EMBL/GenBank/DDBJ databases">
        <authorList>
            <consortium name="Pathogen Informatics"/>
            <person name="Doyle S."/>
        </authorList>
    </citation>
    <scope>NUCLEOTIDE SEQUENCE [LARGE SCALE GENOMIC DNA]</scope>
    <source>
        <strain evidence="9 10">NCTC11820</strain>
    </source>
</reference>
<dbReference type="InterPro" id="IPR001474">
    <property type="entry name" value="GTP_CycHdrlase_I"/>
</dbReference>
<keyword evidence="6" id="KW-0547">Nucleotide-binding</keyword>
<dbReference type="GO" id="GO:0008270">
    <property type="term" value="F:zinc ion binding"/>
    <property type="evidence" value="ECO:0007669"/>
    <property type="project" value="UniProtKB-UniRule"/>
</dbReference>
<dbReference type="AlphaFoldDB" id="A0A2X2YSE5"/>
<accession>A0A2X2YSE5</accession>
<keyword evidence="5 6" id="KW-0378">Hydrolase</keyword>
<dbReference type="InterPro" id="IPR018234">
    <property type="entry name" value="GTP_CycHdrlase_I_CS"/>
</dbReference>
<comment type="catalytic activity">
    <reaction evidence="1 6">
        <text>GTP + H2O = 7,8-dihydroneopterin 3'-triphosphate + formate + H(+)</text>
        <dbReference type="Rhea" id="RHEA:17473"/>
        <dbReference type="ChEBI" id="CHEBI:15377"/>
        <dbReference type="ChEBI" id="CHEBI:15378"/>
        <dbReference type="ChEBI" id="CHEBI:15740"/>
        <dbReference type="ChEBI" id="CHEBI:37565"/>
        <dbReference type="ChEBI" id="CHEBI:58462"/>
        <dbReference type="EC" id="3.5.4.16"/>
    </reaction>
</comment>
<evidence type="ECO:0000256" key="1">
    <source>
        <dbReference type="ARBA" id="ARBA00001052"/>
    </source>
</evidence>
<dbReference type="Gene3D" id="3.30.1130.10">
    <property type="match status" value="1"/>
</dbReference>
<evidence type="ECO:0000256" key="4">
    <source>
        <dbReference type="ARBA" id="ARBA00022563"/>
    </source>
</evidence>
<dbReference type="HAMAP" id="MF_00223">
    <property type="entry name" value="FolE"/>
    <property type="match status" value="1"/>
</dbReference>
<dbReference type="GO" id="GO:0006730">
    <property type="term" value="P:one-carbon metabolic process"/>
    <property type="evidence" value="ECO:0007669"/>
    <property type="project" value="UniProtKB-UniRule"/>
</dbReference>
<reference evidence="8 11" key="2">
    <citation type="submission" date="2020-04" db="EMBL/GenBank/DDBJ databases">
        <title>Antimicrobial susceptibility and clonality of vaginal-derived multi-drug resistant Mobiluncus isolates in China.</title>
        <authorList>
            <person name="Zhang X."/>
        </authorList>
    </citation>
    <scope>NUCLEOTIDE SEQUENCE [LARGE SCALE GENOMIC DNA]</scope>
    <source>
        <strain evidence="8 11">19</strain>
    </source>
</reference>
<dbReference type="PANTHER" id="PTHR11109">
    <property type="entry name" value="GTP CYCLOHYDROLASE I"/>
    <property type="match status" value="1"/>
</dbReference>
<organism evidence="9 10">
    <name type="scientific">Mobiluncus curtisii</name>
    <dbReference type="NCBI Taxonomy" id="2051"/>
    <lineage>
        <taxon>Bacteria</taxon>
        <taxon>Bacillati</taxon>
        <taxon>Actinomycetota</taxon>
        <taxon>Actinomycetes</taxon>
        <taxon>Actinomycetales</taxon>
        <taxon>Actinomycetaceae</taxon>
        <taxon>Mobiluncus</taxon>
    </lineage>
</organism>
<keyword evidence="6" id="KW-0862">Zinc</keyword>
<dbReference type="GO" id="GO:0006729">
    <property type="term" value="P:tetrahydrobiopterin biosynthetic process"/>
    <property type="evidence" value="ECO:0007669"/>
    <property type="project" value="TreeGrafter"/>
</dbReference>
<dbReference type="PROSITE" id="PS00859">
    <property type="entry name" value="GTP_CYCLOHYDROL_1_1"/>
    <property type="match status" value="1"/>
</dbReference>
<feature type="binding site" evidence="6">
    <location>
        <position position="151"/>
    </location>
    <ligand>
        <name>Zn(2+)</name>
        <dbReference type="ChEBI" id="CHEBI:29105"/>
    </ligand>
</feature>
<evidence type="ECO:0000259" key="7">
    <source>
        <dbReference type="Pfam" id="PF01227"/>
    </source>
</evidence>
<feature type="binding site" evidence="6">
    <location>
        <position position="82"/>
    </location>
    <ligand>
        <name>Zn(2+)</name>
        <dbReference type="ChEBI" id="CHEBI:29105"/>
    </ligand>
</feature>
<dbReference type="NCBIfam" id="NF006825">
    <property type="entry name" value="PRK09347.1-2"/>
    <property type="match status" value="1"/>
</dbReference>
<dbReference type="FunFam" id="3.30.1130.10:FF:000001">
    <property type="entry name" value="GTP cyclohydrolase 1"/>
    <property type="match status" value="1"/>
</dbReference>
<dbReference type="PANTHER" id="PTHR11109:SF7">
    <property type="entry name" value="GTP CYCLOHYDROLASE 1"/>
    <property type="match status" value="1"/>
</dbReference>
<dbReference type="InterPro" id="IPR020602">
    <property type="entry name" value="GTP_CycHdrlase_I_dom"/>
</dbReference>
<keyword evidence="6" id="KW-0479">Metal-binding</keyword>
<dbReference type="GO" id="GO:0005737">
    <property type="term" value="C:cytoplasm"/>
    <property type="evidence" value="ECO:0007669"/>
    <property type="project" value="TreeGrafter"/>
</dbReference>
<dbReference type="InterPro" id="IPR043134">
    <property type="entry name" value="GTP-CH-I_N"/>
</dbReference>
<dbReference type="GO" id="GO:0003934">
    <property type="term" value="F:GTP cyclohydrolase I activity"/>
    <property type="evidence" value="ECO:0007669"/>
    <property type="project" value="UniProtKB-UniRule"/>
</dbReference>
<evidence type="ECO:0000256" key="5">
    <source>
        <dbReference type="ARBA" id="ARBA00022801"/>
    </source>
</evidence>
<dbReference type="RefSeq" id="WP_004008371.1">
    <property type="nucleotide sequence ID" value="NZ_CAMYEK010000002.1"/>
</dbReference>
<feature type="binding site" evidence="6">
    <location>
        <position position="79"/>
    </location>
    <ligand>
        <name>Zn(2+)</name>
        <dbReference type="ChEBI" id="CHEBI:29105"/>
    </ligand>
</feature>
<evidence type="ECO:0000313" key="9">
    <source>
        <dbReference type="EMBL" id="SQB63545.1"/>
    </source>
</evidence>
<dbReference type="SUPFAM" id="SSF55620">
    <property type="entry name" value="Tetrahydrobiopterin biosynthesis enzymes-like"/>
    <property type="match status" value="1"/>
</dbReference>
<comment type="pathway">
    <text evidence="2 6">Cofactor biosynthesis; 7,8-dihydroneopterin triphosphate biosynthesis; 7,8-dihydroneopterin triphosphate from GTP: step 1/1.</text>
</comment>
<keyword evidence="6" id="KW-0342">GTP-binding</keyword>
<keyword evidence="4 6" id="KW-0554">One-carbon metabolism</keyword>
<dbReference type="PROSITE" id="PS00860">
    <property type="entry name" value="GTP_CYCLOHYDROL_1_2"/>
    <property type="match status" value="1"/>
</dbReference>
<dbReference type="NCBIfam" id="TIGR00063">
    <property type="entry name" value="folE"/>
    <property type="match status" value="1"/>
</dbReference>
<evidence type="ECO:0000313" key="11">
    <source>
        <dbReference type="Proteomes" id="UP000553981"/>
    </source>
</evidence>
<dbReference type="NCBIfam" id="NF006826">
    <property type="entry name" value="PRK09347.1-3"/>
    <property type="match status" value="1"/>
</dbReference>
<dbReference type="InterPro" id="IPR043133">
    <property type="entry name" value="GTP-CH-I_C/QueF"/>
</dbReference>